<evidence type="ECO:0000256" key="1">
    <source>
        <dbReference type="SAM" id="MobiDB-lite"/>
    </source>
</evidence>
<evidence type="ECO:0000256" key="2">
    <source>
        <dbReference type="SAM" id="SignalP"/>
    </source>
</evidence>
<keyword evidence="4" id="KW-1185">Reference proteome</keyword>
<reference evidence="3" key="1">
    <citation type="submission" date="2023-06" db="EMBL/GenBank/DDBJ databases">
        <title>Conoideocrella luteorostrata (Hypocreales: Clavicipitaceae), a potential biocontrol fungus for elongate hemlock scale in United States Christmas tree production areas.</title>
        <authorList>
            <person name="Barrett H."/>
            <person name="Lovett B."/>
            <person name="Macias A.M."/>
            <person name="Stajich J.E."/>
            <person name="Kasson M.T."/>
        </authorList>
    </citation>
    <scope>NUCLEOTIDE SEQUENCE</scope>
    <source>
        <strain evidence="3">ARSEF 14590</strain>
    </source>
</reference>
<evidence type="ECO:0000313" key="3">
    <source>
        <dbReference type="EMBL" id="KAK2593284.1"/>
    </source>
</evidence>
<accession>A0AAJ0CKF6</accession>
<dbReference type="EMBL" id="JASWJB010000219">
    <property type="protein sequence ID" value="KAK2593284.1"/>
    <property type="molecule type" value="Genomic_DNA"/>
</dbReference>
<sequence length="137" mass="14918">MVRIAVAALLAFATLGAGSSTALHNFKTATGPKPAKTPSVEEQKEYDNLSKKTEKAKEDLSIAQSEEVKAATNPMDRRLLLDLEPTSRVRTRTVPWAMEILMDWSTNKMLTRITAGRSKSGLAQPTVTCKLSKDAGE</sequence>
<dbReference type="Proteomes" id="UP001251528">
    <property type="component" value="Unassembled WGS sequence"/>
</dbReference>
<proteinExistence type="predicted"/>
<keyword evidence="2" id="KW-0732">Signal</keyword>
<comment type="caution">
    <text evidence="3">The sequence shown here is derived from an EMBL/GenBank/DDBJ whole genome shotgun (WGS) entry which is preliminary data.</text>
</comment>
<feature type="compositionally biased region" description="Basic and acidic residues" evidence="1">
    <location>
        <begin position="39"/>
        <end position="60"/>
    </location>
</feature>
<feature type="region of interest" description="Disordered" evidence="1">
    <location>
        <begin position="29"/>
        <end position="68"/>
    </location>
</feature>
<name>A0AAJ0CKF6_9HYPO</name>
<organism evidence="3 4">
    <name type="scientific">Conoideocrella luteorostrata</name>
    <dbReference type="NCBI Taxonomy" id="1105319"/>
    <lineage>
        <taxon>Eukaryota</taxon>
        <taxon>Fungi</taxon>
        <taxon>Dikarya</taxon>
        <taxon>Ascomycota</taxon>
        <taxon>Pezizomycotina</taxon>
        <taxon>Sordariomycetes</taxon>
        <taxon>Hypocreomycetidae</taxon>
        <taxon>Hypocreales</taxon>
        <taxon>Clavicipitaceae</taxon>
        <taxon>Conoideocrella</taxon>
    </lineage>
</organism>
<feature type="chain" id="PRO_5042510321" evidence="2">
    <location>
        <begin position="19"/>
        <end position="137"/>
    </location>
</feature>
<protein>
    <submittedName>
        <fullName evidence="3">Uncharacterized protein</fullName>
    </submittedName>
</protein>
<gene>
    <name evidence="3" type="ORF">QQS21_009008</name>
</gene>
<feature type="signal peptide" evidence="2">
    <location>
        <begin position="1"/>
        <end position="18"/>
    </location>
</feature>
<evidence type="ECO:0000313" key="4">
    <source>
        <dbReference type="Proteomes" id="UP001251528"/>
    </source>
</evidence>
<dbReference type="AlphaFoldDB" id="A0AAJ0CKF6"/>